<feature type="domain" description="Kinesin motor" evidence="2">
    <location>
        <begin position="1"/>
        <end position="53"/>
    </location>
</feature>
<evidence type="ECO:0000313" key="4">
    <source>
        <dbReference type="Proteomes" id="UP000267096"/>
    </source>
</evidence>
<comment type="similarity">
    <text evidence="1">Belongs to the TRAFAC class myosin-kinesin ATPase superfamily. Kinesin family.</text>
</comment>
<evidence type="ECO:0000256" key="1">
    <source>
        <dbReference type="PROSITE-ProRule" id="PRU00283"/>
    </source>
</evidence>
<reference evidence="5" key="1">
    <citation type="submission" date="2017-02" db="UniProtKB">
        <authorList>
            <consortium name="WormBaseParasite"/>
        </authorList>
    </citation>
    <scope>IDENTIFICATION</scope>
</reference>
<accession>A0A0M3JA08</accession>
<sequence>MRTKPKNKKAQNAFSSSIGTVLAGERQLVSEERHCFAIVATGRFLQEFDPDCK</sequence>
<evidence type="ECO:0000259" key="2">
    <source>
        <dbReference type="PROSITE" id="PS50067"/>
    </source>
</evidence>
<name>A0A0M3JA08_ANISI</name>
<dbReference type="GO" id="GO:0005524">
    <property type="term" value="F:ATP binding"/>
    <property type="evidence" value="ECO:0007669"/>
    <property type="project" value="InterPro"/>
</dbReference>
<dbReference type="EMBL" id="UYRR01007229">
    <property type="protein sequence ID" value="VDK23425.1"/>
    <property type="molecule type" value="Genomic_DNA"/>
</dbReference>
<reference evidence="3 4" key="2">
    <citation type="submission" date="2018-11" db="EMBL/GenBank/DDBJ databases">
        <authorList>
            <consortium name="Pathogen Informatics"/>
        </authorList>
    </citation>
    <scope>NUCLEOTIDE SEQUENCE [LARGE SCALE GENOMIC DNA]</scope>
</reference>
<dbReference type="WBParaSite" id="ASIM_0000442801-mRNA-1">
    <property type="protein sequence ID" value="ASIM_0000442801-mRNA-1"/>
    <property type="gene ID" value="ASIM_0000442801"/>
</dbReference>
<evidence type="ECO:0000313" key="3">
    <source>
        <dbReference type="EMBL" id="VDK23425.1"/>
    </source>
</evidence>
<dbReference type="GO" id="GO:0007018">
    <property type="term" value="P:microtubule-based movement"/>
    <property type="evidence" value="ECO:0007669"/>
    <property type="project" value="InterPro"/>
</dbReference>
<protein>
    <submittedName>
        <fullName evidence="5">Kinesin motor domain-containing protein</fullName>
    </submittedName>
</protein>
<dbReference type="AlphaFoldDB" id="A0A0M3JA08"/>
<comment type="caution">
    <text evidence="1">Lacks conserved residue(s) required for the propagation of feature annotation.</text>
</comment>
<dbReference type="GO" id="GO:0008017">
    <property type="term" value="F:microtubule binding"/>
    <property type="evidence" value="ECO:0007669"/>
    <property type="project" value="InterPro"/>
</dbReference>
<gene>
    <name evidence="3" type="ORF">ASIM_LOCUS4241</name>
</gene>
<dbReference type="GO" id="GO:0003777">
    <property type="term" value="F:microtubule motor activity"/>
    <property type="evidence" value="ECO:0007669"/>
    <property type="project" value="InterPro"/>
</dbReference>
<proteinExistence type="inferred from homology"/>
<dbReference type="PROSITE" id="PS50067">
    <property type="entry name" value="KINESIN_MOTOR_2"/>
    <property type="match status" value="1"/>
</dbReference>
<dbReference type="InterPro" id="IPR001752">
    <property type="entry name" value="Kinesin_motor_dom"/>
</dbReference>
<dbReference type="Proteomes" id="UP000267096">
    <property type="component" value="Unassembled WGS sequence"/>
</dbReference>
<evidence type="ECO:0000313" key="5">
    <source>
        <dbReference type="WBParaSite" id="ASIM_0000442801-mRNA-1"/>
    </source>
</evidence>
<organism evidence="5">
    <name type="scientific">Anisakis simplex</name>
    <name type="common">Herring worm</name>
    <dbReference type="NCBI Taxonomy" id="6269"/>
    <lineage>
        <taxon>Eukaryota</taxon>
        <taxon>Metazoa</taxon>
        <taxon>Ecdysozoa</taxon>
        <taxon>Nematoda</taxon>
        <taxon>Chromadorea</taxon>
        <taxon>Rhabditida</taxon>
        <taxon>Spirurina</taxon>
        <taxon>Ascaridomorpha</taxon>
        <taxon>Ascaridoidea</taxon>
        <taxon>Anisakidae</taxon>
        <taxon>Anisakis</taxon>
        <taxon>Anisakis simplex complex</taxon>
    </lineage>
</organism>
<keyword evidence="4" id="KW-1185">Reference proteome</keyword>